<keyword evidence="5" id="KW-0539">Nucleus</keyword>
<feature type="non-terminal residue" evidence="10">
    <location>
        <position position="553"/>
    </location>
</feature>
<dbReference type="RefSeq" id="XP_040727991.1">
    <property type="nucleotide sequence ID" value="XM_040867204.1"/>
</dbReference>
<dbReference type="InterPro" id="IPR039726">
    <property type="entry name" value="Prp40-like"/>
</dbReference>
<feature type="region of interest" description="Disordered" evidence="7">
    <location>
        <begin position="22"/>
        <end position="45"/>
    </location>
</feature>
<dbReference type="InterPro" id="IPR002713">
    <property type="entry name" value="FF_domain"/>
</dbReference>
<dbReference type="Pfam" id="PF01846">
    <property type="entry name" value="FF"/>
    <property type="match status" value="2"/>
</dbReference>
<organism evidence="10 11">
    <name type="scientific">Protomyces lactucae-debilis</name>
    <dbReference type="NCBI Taxonomy" id="2754530"/>
    <lineage>
        <taxon>Eukaryota</taxon>
        <taxon>Fungi</taxon>
        <taxon>Dikarya</taxon>
        <taxon>Ascomycota</taxon>
        <taxon>Taphrinomycotina</taxon>
        <taxon>Taphrinomycetes</taxon>
        <taxon>Taphrinales</taxon>
        <taxon>Protomycetaceae</taxon>
        <taxon>Protomyces</taxon>
    </lineage>
</organism>
<evidence type="ECO:0000313" key="11">
    <source>
        <dbReference type="Proteomes" id="UP000193685"/>
    </source>
</evidence>
<dbReference type="OrthoDB" id="187617at2759"/>
<dbReference type="GO" id="GO:0071004">
    <property type="term" value="C:U2-type prespliceosome"/>
    <property type="evidence" value="ECO:0007669"/>
    <property type="project" value="TreeGrafter"/>
</dbReference>
<dbReference type="EMBL" id="MCFI01000002">
    <property type="protein sequence ID" value="ORY87135.1"/>
    <property type="molecule type" value="Genomic_DNA"/>
</dbReference>
<keyword evidence="11" id="KW-1185">Reference proteome</keyword>
<evidence type="ECO:0000256" key="3">
    <source>
        <dbReference type="ARBA" id="ARBA00022737"/>
    </source>
</evidence>
<keyword evidence="4" id="KW-0508">mRNA splicing</keyword>
<evidence type="ECO:0008006" key="12">
    <source>
        <dbReference type="Google" id="ProtNLM"/>
    </source>
</evidence>
<proteinExistence type="predicted"/>
<evidence type="ECO:0000256" key="5">
    <source>
        <dbReference type="ARBA" id="ARBA00023242"/>
    </source>
</evidence>
<reference evidence="10 11" key="1">
    <citation type="submission" date="2016-07" db="EMBL/GenBank/DDBJ databases">
        <title>Pervasive Adenine N6-methylation of Active Genes in Fungi.</title>
        <authorList>
            <consortium name="DOE Joint Genome Institute"/>
            <person name="Mondo S.J."/>
            <person name="Dannebaum R.O."/>
            <person name="Kuo R.C."/>
            <person name="Labutti K."/>
            <person name="Haridas S."/>
            <person name="Kuo A."/>
            <person name="Salamov A."/>
            <person name="Ahrendt S.R."/>
            <person name="Lipzen A."/>
            <person name="Sullivan W."/>
            <person name="Andreopoulos W.B."/>
            <person name="Clum A."/>
            <person name="Lindquist E."/>
            <person name="Daum C."/>
            <person name="Ramamoorthy G.K."/>
            <person name="Gryganskyi A."/>
            <person name="Culley D."/>
            <person name="Magnuson J.K."/>
            <person name="James T.Y."/>
            <person name="O'Malley M.A."/>
            <person name="Stajich J.E."/>
            <person name="Spatafora J.W."/>
            <person name="Visel A."/>
            <person name="Grigoriev I.V."/>
        </authorList>
    </citation>
    <scope>NUCLEOTIDE SEQUENCE [LARGE SCALE GENOMIC DNA]</scope>
    <source>
        <strain evidence="10 11">12-1054</strain>
    </source>
</reference>
<dbReference type="STRING" id="56484.A0A1Y2FWT0"/>
<dbReference type="SUPFAM" id="SSF81698">
    <property type="entry name" value="FF domain"/>
    <property type="match status" value="4"/>
</dbReference>
<feature type="non-terminal residue" evidence="10">
    <location>
        <position position="1"/>
    </location>
</feature>
<feature type="domain" description="WW" evidence="8">
    <location>
        <begin position="1"/>
        <end position="28"/>
    </location>
</feature>
<dbReference type="InterPro" id="IPR036517">
    <property type="entry name" value="FF_domain_sf"/>
</dbReference>
<feature type="domain" description="FF" evidence="9">
    <location>
        <begin position="139"/>
        <end position="195"/>
    </location>
</feature>
<dbReference type="SMART" id="SM00456">
    <property type="entry name" value="WW"/>
    <property type="match status" value="2"/>
</dbReference>
<dbReference type="Gene3D" id="2.20.70.10">
    <property type="match status" value="2"/>
</dbReference>
<dbReference type="FunFam" id="1.10.10.440:FF:000013">
    <property type="entry name" value="pre-mRNA-processing protein 40A isoform X1"/>
    <property type="match status" value="1"/>
</dbReference>
<protein>
    <recommendedName>
        <fullName evidence="12">WW domain-containing protein</fullName>
    </recommendedName>
</protein>
<comment type="subcellular location">
    <subcellularLocation>
        <location evidence="1">Nucleus</location>
    </subcellularLocation>
</comment>
<gene>
    <name evidence="10" type="ORF">BCR37DRAFT_335881</name>
</gene>
<dbReference type="GO" id="GO:0005685">
    <property type="term" value="C:U1 snRNP"/>
    <property type="evidence" value="ECO:0007669"/>
    <property type="project" value="TreeGrafter"/>
</dbReference>
<dbReference type="Gene3D" id="1.10.10.440">
    <property type="entry name" value="FF domain"/>
    <property type="match status" value="4"/>
</dbReference>
<name>A0A1Y2FWT0_PROLT</name>
<evidence type="ECO:0000259" key="9">
    <source>
        <dbReference type="PROSITE" id="PS51676"/>
    </source>
</evidence>
<keyword evidence="3" id="KW-0677">Repeat</keyword>
<dbReference type="PROSITE" id="PS50020">
    <property type="entry name" value="WW_DOMAIN_2"/>
    <property type="match status" value="2"/>
</dbReference>
<dbReference type="Proteomes" id="UP000193685">
    <property type="component" value="Unassembled WGS sequence"/>
</dbReference>
<dbReference type="CDD" id="cd00201">
    <property type="entry name" value="WW"/>
    <property type="match status" value="2"/>
</dbReference>
<evidence type="ECO:0000256" key="4">
    <source>
        <dbReference type="ARBA" id="ARBA00023187"/>
    </source>
</evidence>
<evidence type="ECO:0000259" key="8">
    <source>
        <dbReference type="PROSITE" id="PS50020"/>
    </source>
</evidence>
<evidence type="ECO:0000313" key="10">
    <source>
        <dbReference type="EMBL" id="ORY87135.1"/>
    </source>
</evidence>
<dbReference type="PROSITE" id="PS51676">
    <property type="entry name" value="FF"/>
    <property type="match status" value="1"/>
</dbReference>
<feature type="domain" description="WW" evidence="8">
    <location>
        <begin position="42"/>
        <end position="75"/>
    </location>
</feature>
<dbReference type="Pfam" id="PF25432">
    <property type="entry name" value="FF_PRPF40A"/>
    <property type="match status" value="1"/>
</dbReference>
<dbReference type="GO" id="GO:0003723">
    <property type="term" value="F:RNA binding"/>
    <property type="evidence" value="ECO:0007669"/>
    <property type="project" value="TreeGrafter"/>
</dbReference>
<dbReference type="InterPro" id="IPR001202">
    <property type="entry name" value="WW_dom"/>
</dbReference>
<dbReference type="PANTHER" id="PTHR11864">
    <property type="entry name" value="PRE-MRNA-PROCESSING PROTEIN PRP40"/>
    <property type="match status" value="1"/>
</dbReference>
<dbReference type="PROSITE" id="PS01159">
    <property type="entry name" value="WW_DOMAIN_1"/>
    <property type="match status" value="2"/>
</dbReference>
<dbReference type="AlphaFoldDB" id="A0A1Y2FWT0"/>
<dbReference type="Pfam" id="PF00397">
    <property type="entry name" value="WW"/>
    <property type="match status" value="2"/>
</dbReference>
<dbReference type="OMA" id="NEPIYKH"/>
<evidence type="ECO:0000256" key="1">
    <source>
        <dbReference type="ARBA" id="ARBA00004123"/>
    </source>
</evidence>
<evidence type="ECO:0000256" key="2">
    <source>
        <dbReference type="ARBA" id="ARBA00022664"/>
    </source>
</evidence>
<feature type="coiled-coil region" evidence="6">
    <location>
        <begin position="403"/>
        <end position="430"/>
    </location>
</feature>
<feature type="compositionally biased region" description="Polar residues" evidence="7">
    <location>
        <begin position="22"/>
        <end position="33"/>
    </location>
</feature>
<dbReference type="GO" id="GO:0045292">
    <property type="term" value="P:mRNA cis splicing, via spliceosome"/>
    <property type="evidence" value="ECO:0007669"/>
    <property type="project" value="InterPro"/>
</dbReference>
<evidence type="ECO:0000256" key="7">
    <source>
        <dbReference type="SAM" id="MobiDB-lite"/>
    </source>
</evidence>
<dbReference type="InterPro" id="IPR036020">
    <property type="entry name" value="WW_dom_sf"/>
</dbReference>
<keyword evidence="6" id="KW-0175">Coiled coil</keyword>
<evidence type="ECO:0000256" key="6">
    <source>
        <dbReference type="SAM" id="Coils"/>
    </source>
</evidence>
<dbReference type="GeneID" id="63783803"/>
<accession>A0A1Y2FWT0</accession>
<comment type="caution">
    <text evidence="10">The sequence shown here is derived from an EMBL/GenBank/DDBJ whole genome shotgun (WGS) entry which is preliminary data.</text>
</comment>
<dbReference type="SUPFAM" id="SSF51045">
    <property type="entry name" value="WW domain"/>
    <property type="match status" value="2"/>
</dbReference>
<dbReference type="PANTHER" id="PTHR11864:SF0">
    <property type="entry name" value="PRP40 PRE-MRNA PROCESSING FACTOR 40 HOMOLOG A (YEAST)"/>
    <property type="match status" value="1"/>
</dbReference>
<dbReference type="SMART" id="SM00441">
    <property type="entry name" value="FF"/>
    <property type="match status" value="4"/>
</dbReference>
<sequence>WQEFKTEDGRVYYFNTETQVTTWDKPNDTSATPGTRPPVPAQDDAADWQEYETPEGKKYYYNATTQVTTWDKPAVLLRSGHSARDTAAAQESRMDDAELAEEVQNEIERTDKIMMVDREGRAITAAMYALSDEAVPVFKTSEAAEEAFFKLLKRSGVAPDWTWQQAMRAAIKDPVWRALPTTVARKAAFEQYLVETRKATLGKQQDRLEKLKKDWTQMCTRHDEIKPWSMWTNIRPYLEGERAFKAALDEDEREALFEMYVMQLAEAEKSRKVQEVTDGIRALSRELDDIDITLNMTWHEAKAKIDEANVSFRYKSLSKLDVLQAYEDFVDSKERQQAIATKQAKVEERQQERKNREAFTTLLHSLRDQGDIYAEMRWQDIYLHIKEEDAFLAMLGQAGSSPLDLFRDVVEELRDALREKKRTVTKYLEERHFTFDVSTLLDDFAAILKEDPRTAEYDHVTVKQIHGSLKAKAQRRLEDDQRHEERRLRRKMDDLRGAMKKLEPPIQVSDSYVDTRTRLSMLAEFEGLGEDQRIQAFDKYIRRLREKEEDELE</sequence>
<keyword evidence="2" id="KW-0507">mRNA processing</keyword>